<dbReference type="AlphaFoldDB" id="A0A2N7BLI7"/>
<dbReference type="PANTHER" id="PTHR36503">
    <property type="entry name" value="BLR2520 PROTEIN"/>
    <property type="match status" value="1"/>
</dbReference>
<name>A0A2N7BLI7_9VIBR</name>
<dbReference type="RefSeq" id="WP_004739432.1">
    <property type="nucleotide sequence ID" value="NZ_MCSH01000138.1"/>
</dbReference>
<dbReference type="InterPro" id="IPR004360">
    <property type="entry name" value="Glyas_Fos-R_dOase_dom"/>
</dbReference>
<gene>
    <name evidence="2" type="ORF">BCV30_15550</name>
</gene>
<feature type="domain" description="VOC" evidence="1">
    <location>
        <begin position="3"/>
        <end position="126"/>
    </location>
</feature>
<dbReference type="Pfam" id="PF00903">
    <property type="entry name" value="Glyoxalase"/>
    <property type="match status" value="1"/>
</dbReference>
<dbReference type="PANTHER" id="PTHR36503:SF1">
    <property type="entry name" value="BLR2520 PROTEIN"/>
    <property type="match status" value="1"/>
</dbReference>
<evidence type="ECO:0000313" key="3">
    <source>
        <dbReference type="Proteomes" id="UP000235778"/>
    </source>
</evidence>
<dbReference type="EMBL" id="MCSI01000152">
    <property type="protein sequence ID" value="PME58926.1"/>
    <property type="molecule type" value="Genomic_DNA"/>
</dbReference>
<comment type="caution">
    <text evidence="2">The sequence shown here is derived from an EMBL/GenBank/DDBJ whole genome shotgun (WGS) entry which is preliminary data.</text>
</comment>
<organism evidence="2 3">
    <name type="scientific">Vibrio lentus</name>
    <dbReference type="NCBI Taxonomy" id="136468"/>
    <lineage>
        <taxon>Bacteria</taxon>
        <taxon>Pseudomonadati</taxon>
        <taxon>Pseudomonadota</taxon>
        <taxon>Gammaproteobacteria</taxon>
        <taxon>Vibrionales</taxon>
        <taxon>Vibrionaceae</taxon>
        <taxon>Vibrio</taxon>
    </lineage>
</organism>
<dbReference type="PROSITE" id="PS51819">
    <property type="entry name" value="VOC"/>
    <property type="match status" value="1"/>
</dbReference>
<dbReference type="InterPro" id="IPR029068">
    <property type="entry name" value="Glyas_Bleomycin-R_OHBP_Dase"/>
</dbReference>
<dbReference type="CDD" id="cd07251">
    <property type="entry name" value="VOC_like"/>
    <property type="match status" value="1"/>
</dbReference>
<accession>A0A2N7BLI7</accession>
<protein>
    <recommendedName>
        <fullName evidence="1">VOC domain-containing protein</fullName>
    </recommendedName>
</protein>
<dbReference type="Gene3D" id="3.10.180.10">
    <property type="entry name" value="2,3-Dihydroxybiphenyl 1,2-Dioxygenase, domain 1"/>
    <property type="match status" value="1"/>
</dbReference>
<dbReference type="InterPro" id="IPR037523">
    <property type="entry name" value="VOC_core"/>
</dbReference>
<evidence type="ECO:0000259" key="1">
    <source>
        <dbReference type="PROSITE" id="PS51819"/>
    </source>
</evidence>
<sequence>MKKLSIITLGVSNIESSAKFYEAVLGLERTDYKSDEIVFMDVDGPELALFPKPELAKDVGVEPDGSGFAGITLARNVDSSREVLSLLNKAEANGGKIVKQGQPVFWGGFSGYFSDPDGYLWEIAVGSELYKAEMEQRT</sequence>
<proteinExistence type="predicted"/>
<dbReference type="Proteomes" id="UP000235778">
    <property type="component" value="Unassembled WGS sequence"/>
</dbReference>
<evidence type="ECO:0000313" key="2">
    <source>
        <dbReference type="EMBL" id="PME58926.1"/>
    </source>
</evidence>
<reference evidence="3" key="1">
    <citation type="submission" date="2016-07" db="EMBL/GenBank/DDBJ databases">
        <title>Nontailed viruses are major unrecognized killers of bacteria in the ocean.</title>
        <authorList>
            <person name="Kauffman K."/>
            <person name="Hussain F."/>
            <person name="Yang J."/>
            <person name="Arevalo P."/>
            <person name="Brown J."/>
            <person name="Cutler M."/>
            <person name="Kelly L."/>
            <person name="Polz M.F."/>
        </authorList>
    </citation>
    <scope>NUCLEOTIDE SEQUENCE [LARGE SCALE GENOMIC DNA]</scope>
    <source>
        <strain evidence="3">10N.286.55.C1</strain>
    </source>
</reference>
<dbReference type="SUPFAM" id="SSF54593">
    <property type="entry name" value="Glyoxalase/Bleomycin resistance protein/Dihydroxybiphenyl dioxygenase"/>
    <property type="match status" value="1"/>
</dbReference>